<evidence type="ECO:0000256" key="5">
    <source>
        <dbReference type="ARBA" id="ARBA00019973"/>
    </source>
</evidence>
<proteinExistence type="predicted"/>
<dbReference type="PROSITE" id="PS00109">
    <property type="entry name" value="PROTEIN_KINASE_TYR"/>
    <property type="match status" value="1"/>
</dbReference>
<dbReference type="InterPro" id="IPR011009">
    <property type="entry name" value="Kinase-like_dom_sf"/>
</dbReference>
<dbReference type="RefSeq" id="XP_033383843.1">
    <property type="nucleotide sequence ID" value="XM_033527816.1"/>
</dbReference>
<evidence type="ECO:0000256" key="9">
    <source>
        <dbReference type="ARBA" id="ARBA00048679"/>
    </source>
</evidence>
<dbReference type="Gene3D" id="1.10.510.10">
    <property type="entry name" value="Transferase(Phosphotransferase) domain 1"/>
    <property type="match status" value="1"/>
</dbReference>
<keyword evidence="12" id="KW-1185">Reference proteome</keyword>
<dbReference type="InterPro" id="IPR000719">
    <property type="entry name" value="Prot_kinase_dom"/>
</dbReference>
<reference evidence="11" key="1">
    <citation type="journal article" date="2020" name="Stud. Mycol.">
        <title>101 Dothideomycetes genomes: a test case for predicting lifestyles and emergence of pathogens.</title>
        <authorList>
            <person name="Haridas S."/>
            <person name="Albert R."/>
            <person name="Binder M."/>
            <person name="Bloem J."/>
            <person name="Labutti K."/>
            <person name="Salamov A."/>
            <person name="Andreopoulos B."/>
            <person name="Baker S."/>
            <person name="Barry K."/>
            <person name="Bills G."/>
            <person name="Bluhm B."/>
            <person name="Cannon C."/>
            <person name="Castanera R."/>
            <person name="Culley D."/>
            <person name="Daum C."/>
            <person name="Ezra D."/>
            <person name="Gonzalez J."/>
            <person name="Henrissat B."/>
            <person name="Kuo A."/>
            <person name="Liang C."/>
            <person name="Lipzen A."/>
            <person name="Lutzoni F."/>
            <person name="Magnuson J."/>
            <person name="Mondo S."/>
            <person name="Nolan M."/>
            <person name="Ohm R."/>
            <person name="Pangilinan J."/>
            <person name="Park H.-J."/>
            <person name="Ramirez L."/>
            <person name="Alfaro M."/>
            <person name="Sun H."/>
            <person name="Tritt A."/>
            <person name="Yoshinaga Y."/>
            <person name="Zwiers L.-H."/>
            <person name="Turgeon B."/>
            <person name="Goodwin S."/>
            <person name="Spatafora J."/>
            <person name="Crous P."/>
            <person name="Grigoriev I."/>
        </authorList>
    </citation>
    <scope>NUCLEOTIDE SEQUENCE</scope>
    <source>
        <strain evidence="11">CBS 175.79</strain>
    </source>
</reference>
<evidence type="ECO:0000256" key="4">
    <source>
        <dbReference type="ARBA" id="ARBA00013948"/>
    </source>
</evidence>
<dbReference type="Gene3D" id="3.30.200.20">
    <property type="entry name" value="Phosphorylase Kinase, domain 1"/>
    <property type="match status" value="1"/>
</dbReference>
<dbReference type="GeneID" id="54285213"/>
<evidence type="ECO:0000256" key="3">
    <source>
        <dbReference type="ARBA" id="ARBA00012513"/>
    </source>
</evidence>
<feature type="domain" description="Protein kinase" evidence="10">
    <location>
        <begin position="1"/>
        <end position="255"/>
    </location>
</feature>
<evidence type="ECO:0000259" key="10">
    <source>
        <dbReference type="PROSITE" id="PS50011"/>
    </source>
</evidence>
<protein>
    <recommendedName>
        <fullName evidence="5">EKC/KEOPS complex subunit BUD32</fullName>
        <ecNumber evidence="3">2.7.11.1</ecNumber>
    </recommendedName>
    <alternativeName>
        <fullName evidence="6 7">Atypical Serine/threonine protein kinase BUD32</fullName>
    </alternativeName>
    <alternativeName>
        <fullName evidence="4">EKC/KEOPS complex subunit bud32</fullName>
    </alternativeName>
</protein>
<dbReference type="OrthoDB" id="4062651at2759"/>
<dbReference type="GO" id="GO:0004674">
    <property type="term" value="F:protein serine/threonine kinase activity"/>
    <property type="evidence" value="ECO:0007669"/>
    <property type="project" value="UniProtKB-EC"/>
</dbReference>
<dbReference type="Proteomes" id="UP000799778">
    <property type="component" value="Unassembled WGS sequence"/>
</dbReference>
<organism evidence="11 12">
    <name type="scientific">Aaosphaeria arxii CBS 175.79</name>
    <dbReference type="NCBI Taxonomy" id="1450172"/>
    <lineage>
        <taxon>Eukaryota</taxon>
        <taxon>Fungi</taxon>
        <taxon>Dikarya</taxon>
        <taxon>Ascomycota</taxon>
        <taxon>Pezizomycotina</taxon>
        <taxon>Dothideomycetes</taxon>
        <taxon>Pleosporomycetidae</taxon>
        <taxon>Pleosporales</taxon>
        <taxon>Pleosporales incertae sedis</taxon>
        <taxon>Aaosphaeria</taxon>
    </lineage>
</organism>
<dbReference type="SUPFAM" id="SSF56112">
    <property type="entry name" value="Protein kinase-like (PK-like)"/>
    <property type="match status" value="1"/>
</dbReference>
<dbReference type="EC" id="2.7.11.1" evidence="3"/>
<comment type="catalytic activity">
    <reaction evidence="9">
        <text>L-seryl-[protein] + ATP = O-phospho-L-seryl-[protein] + ADP + H(+)</text>
        <dbReference type="Rhea" id="RHEA:17989"/>
        <dbReference type="Rhea" id="RHEA-COMP:9863"/>
        <dbReference type="Rhea" id="RHEA-COMP:11604"/>
        <dbReference type="ChEBI" id="CHEBI:15378"/>
        <dbReference type="ChEBI" id="CHEBI:29999"/>
        <dbReference type="ChEBI" id="CHEBI:30616"/>
        <dbReference type="ChEBI" id="CHEBI:83421"/>
        <dbReference type="ChEBI" id="CHEBI:456216"/>
        <dbReference type="EC" id="2.7.11.1"/>
    </reaction>
</comment>
<evidence type="ECO:0000256" key="2">
    <source>
        <dbReference type="ARBA" id="ARBA00011534"/>
    </source>
</evidence>
<evidence type="ECO:0000256" key="6">
    <source>
        <dbReference type="ARBA" id="ARBA00030980"/>
    </source>
</evidence>
<evidence type="ECO:0000256" key="8">
    <source>
        <dbReference type="ARBA" id="ARBA00047899"/>
    </source>
</evidence>
<comment type="catalytic activity">
    <reaction evidence="8">
        <text>L-threonyl-[protein] + ATP = O-phospho-L-threonyl-[protein] + ADP + H(+)</text>
        <dbReference type="Rhea" id="RHEA:46608"/>
        <dbReference type="Rhea" id="RHEA-COMP:11060"/>
        <dbReference type="Rhea" id="RHEA-COMP:11605"/>
        <dbReference type="ChEBI" id="CHEBI:15378"/>
        <dbReference type="ChEBI" id="CHEBI:30013"/>
        <dbReference type="ChEBI" id="CHEBI:30616"/>
        <dbReference type="ChEBI" id="CHEBI:61977"/>
        <dbReference type="ChEBI" id="CHEBI:456216"/>
        <dbReference type="EC" id="2.7.11.1"/>
    </reaction>
</comment>
<dbReference type="AlphaFoldDB" id="A0A6A5XTD5"/>
<sequence>MTWDEINVHKSLPPHPNIVPIDRIVLEDVESRVVGFTTKYIPGGTLEANPHLPLRFEWLKQLTQLVDFLNLDLGIMHQDIAPRNLIIHPETEQILLFDFGWVAHGKKNLLEGRDDVIGVAFTLYELITGDTHFTSIPHWDRNMDMVLNTEWICNRELDSDLTTFRNFLDEWILTRRIDGDMERYLNAPNRLTWPDLPTPPDYNVPFECGRAAEGEAAYRTGLRLIRTAIKLGQYVFPWQRPPQSRLKESRNEVGE</sequence>
<evidence type="ECO:0000313" key="11">
    <source>
        <dbReference type="EMBL" id="KAF2015504.1"/>
    </source>
</evidence>
<dbReference type="EMBL" id="ML978069">
    <property type="protein sequence ID" value="KAF2015504.1"/>
    <property type="molecule type" value="Genomic_DNA"/>
</dbReference>
<comment type="subunit">
    <text evidence="2">Component of the EKC/KEOPS complex composed of at least BUD32, CGI121, GON7, KAE1 and PCC1; the whole complex dimerizes.</text>
</comment>
<evidence type="ECO:0000256" key="1">
    <source>
        <dbReference type="ARBA" id="ARBA00003747"/>
    </source>
</evidence>
<evidence type="ECO:0000313" key="12">
    <source>
        <dbReference type="Proteomes" id="UP000799778"/>
    </source>
</evidence>
<comment type="function">
    <text evidence="1">Component of the EKC/KEOPS complex that is required for the formation of a threonylcarbamoyl group on adenosine at position 37 (t(6)A37) in tRNAs that read codons beginning with adenine. The complex is probably involved in the transfer of the threonylcarbamoyl moiety of threonylcarbamoyl-AMP (TC-AMP) to the N6 group of A37. BUD32 has ATPase activity in the context of the EKC/KEOPS complex and likely plays a supporting role to the catalytic subunit KAE1. The EKC/KEOPS complex also promotes both telomere uncapping and telomere elongation. The complex is required for efficient recruitment of transcriptional coactivators.</text>
</comment>
<dbReference type="GO" id="GO:0005524">
    <property type="term" value="F:ATP binding"/>
    <property type="evidence" value="ECO:0007669"/>
    <property type="project" value="InterPro"/>
</dbReference>
<dbReference type="InterPro" id="IPR008266">
    <property type="entry name" value="Tyr_kinase_AS"/>
</dbReference>
<evidence type="ECO:0000256" key="7">
    <source>
        <dbReference type="ARBA" id="ARBA00033194"/>
    </source>
</evidence>
<accession>A0A6A5XTD5</accession>
<dbReference type="PROSITE" id="PS50011">
    <property type="entry name" value="PROTEIN_KINASE_DOM"/>
    <property type="match status" value="1"/>
</dbReference>
<gene>
    <name evidence="11" type="ORF">BU24DRAFT_421809</name>
</gene>
<name>A0A6A5XTD5_9PLEO</name>